<name>A0AAN8U5Y8_SOLBU</name>
<organism evidence="2 3">
    <name type="scientific">Solanum bulbocastanum</name>
    <name type="common">Wild potato</name>
    <dbReference type="NCBI Taxonomy" id="147425"/>
    <lineage>
        <taxon>Eukaryota</taxon>
        <taxon>Viridiplantae</taxon>
        <taxon>Streptophyta</taxon>
        <taxon>Embryophyta</taxon>
        <taxon>Tracheophyta</taxon>
        <taxon>Spermatophyta</taxon>
        <taxon>Magnoliopsida</taxon>
        <taxon>eudicotyledons</taxon>
        <taxon>Gunneridae</taxon>
        <taxon>Pentapetalae</taxon>
        <taxon>asterids</taxon>
        <taxon>lamiids</taxon>
        <taxon>Solanales</taxon>
        <taxon>Solanaceae</taxon>
        <taxon>Solanoideae</taxon>
        <taxon>Solaneae</taxon>
        <taxon>Solanum</taxon>
    </lineage>
</organism>
<evidence type="ECO:0000256" key="1">
    <source>
        <dbReference type="SAM" id="MobiDB-lite"/>
    </source>
</evidence>
<feature type="region of interest" description="Disordered" evidence="1">
    <location>
        <begin position="1"/>
        <end position="23"/>
    </location>
</feature>
<evidence type="ECO:0000313" key="2">
    <source>
        <dbReference type="EMBL" id="KAK6802568.1"/>
    </source>
</evidence>
<sequence length="23" mass="2554">MADAVTNSEYSHITQNPDGRICM</sequence>
<comment type="caution">
    <text evidence="2">The sequence shown here is derived from an EMBL/GenBank/DDBJ whole genome shotgun (WGS) entry which is preliminary data.</text>
</comment>
<gene>
    <name evidence="2" type="ORF">RDI58_000348</name>
</gene>
<accession>A0AAN8U5Y8</accession>
<proteinExistence type="predicted"/>
<evidence type="ECO:0000313" key="3">
    <source>
        <dbReference type="Proteomes" id="UP001371456"/>
    </source>
</evidence>
<dbReference type="EMBL" id="JBANQN010000001">
    <property type="protein sequence ID" value="KAK6802568.1"/>
    <property type="molecule type" value="Genomic_DNA"/>
</dbReference>
<dbReference type="AlphaFoldDB" id="A0AAN8U5Y8"/>
<dbReference type="Proteomes" id="UP001371456">
    <property type="component" value="Unassembled WGS sequence"/>
</dbReference>
<protein>
    <submittedName>
        <fullName evidence="2">Uncharacterized protein</fullName>
    </submittedName>
</protein>
<reference evidence="2 3" key="1">
    <citation type="submission" date="2024-02" db="EMBL/GenBank/DDBJ databases">
        <title>de novo genome assembly of Solanum bulbocastanum strain 11H21.</title>
        <authorList>
            <person name="Hosaka A.J."/>
        </authorList>
    </citation>
    <scope>NUCLEOTIDE SEQUENCE [LARGE SCALE GENOMIC DNA]</scope>
    <source>
        <tissue evidence="2">Young leaves</tissue>
    </source>
</reference>
<feature type="compositionally biased region" description="Polar residues" evidence="1">
    <location>
        <begin position="1"/>
        <end position="17"/>
    </location>
</feature>
<keyword evidence="3" id="KW-1185">Reference proteome</keyword>